<reference evidence="6" key="1">
    <citation type="submission" date="2021-01" db="EMBL/GenBank/DDBJ databases">
        <authorList>
            <person name="Kaushik A."/>
        </authorList>
    </citation>
    <scope>NUCLEOTIDE SEQUENCE</scope>
    <source>
        <strain evidence="6">AG2-2IIIB</strain>
    </source>
</reference>
<evidence type="ECO:0000313" key="7">
    <source>
        <dbReference type="Proteomes" id="UP000663843"/>
    </source>
</evidence>
<feature type="domain" description="Proline dehydrogenase" evidence="5">
    <location>
        <begin position="129"/>
        <end position="509"/>
    </location>
</feature>
<dbReference type="GO" id="GO:0071949">
    <property type="term" value="F:FAD binding"/>
    <property type="evidence" value="ECO:0007669"/>
    <property type="project" value="TreeGrafter"/>
</dbReference>
<evidence type="ECO:0000313" key="6">
    <source>
        <dbReference type="EMBL" id="CAE6530586.1"/>
    </source>
</evidence>
<keyword evidence="4" id="KW-0642">Proline metabolism</keyword>
<dbReference type="InterPro" id="IPR002872">
    <property type="entry name" value="Proline_DH_dom"/>
</dbReference>
<feature type="domain" description="Proline dehydrogenase" evidence="5">
    <location>
        <begin position="669"/>
        <end position="1055"/>
    </location>
</feature>
<dbReference type="PANTHER" id="PTHR13914">
    <property type="entry name" value="PROLINE OXIDASE"/>
    <property type="match status" value="1"/>
</dbReference>
<sequence length="1079" mass="118764">MLLRTCTRRAPRIGSHSARQLHTSPNPPGSSRLAWGLGASAAVAGVAGMTIYADSNTSPPGTTSLGSLARSYVVYSLCSVSPLVNHSPSILSTCASIPGLRELSEAVVRRTFFAQFVGGDSLPDTLPLITSLRQQNTGTLLVYSVEADDATKGAQWEKNVQEILASVNFAGDFEDTQAGGGKTWVAVKLTALLPSPDSLKRLSTFLLASRSKSNVPYPGTPDSTDVAFFKQGPARTSTELSEGDVAALHELYQSLRQICAQAKKRGVRITVDAEHSWYQPGIDAFVTALSREFNQPSTEGGSKIPSGQPVVYGTYQAYLRRTPLHLAHALEDAKKHGYSLGVKLVRGAYHGQEIAYHEKRMATAKPGDEVEPNPAVWLHKHETDRCFDGAAELLIRHTSGSLTSKYPRQLKLGLLFGTHNKQSCEHVLNCMISSGLAQKNEEGLAEVKPGVEDMICFGQLYGMRDDLTNWIASVFKSNSPMAFKYLPYGALAEVMPYLSRRAIENQSVLSGDGGAAAERRRAGELILRLPSLHHNMLLGLTRRPLQGGKQLMLQRLNRTFHKSHLSHNFTRRVGTWGIGLGSCAISLGAIATIYADSEAEPVTPLGDLLRSYFVYSMCSVPTLVNWSPTILETCASVPGIREVSQAFVRRTFFAQFVGGDTCHDTLPLISSLRNQNKGTLLAYSVEVDEARGGKADQWKKNVEEMIASVEFAADFEDTQNGPRKTWVAIKLSALVPTADSLKRMSKFLVESRPKDEVPFPGTPGSFDMVVFRGAKDHLVKSGLTEEDINSLRTLYEDLRTVCKRARERGIRLIFDAEHTWYQPGIDAFVLALSREFNKPSKGDRHNEQPLVYATYQAYLKRTPAHLARSIQDARDFGYLLGVKLVRGAYYDKETAEHHDVENPSYPVWTEKPQTDACYNTCARLLINELARYHRHSGPQGVTSSSWLEKTLHVSPHTGIGILFGTHNALSCTYILESLVDAGLASRTAEDKIIMKDGVEDRLCFGQLYGMRDDLTDWMVQTVEAKSPMVLKYVPYGALADVMPYLARRAIENQSVLGGEGGAATERRMVGQKIRKRLFG</sequence>
<keyword evidence="3" id="KW-0560">Oxidoreductase</keyword>
<name>A0A8H3DH22_9AGAM</name>
<comment type="caution">
    <text evidence="6">The sequence shown here is derived from an EMBL/GenBank/DDBJ whole genome shotgun (WGS) entry which is preliminary data.</text>
</comment>
<dbReference type="EMBL" id="CAJMWT010008077">
    <property type="protein sequence ID" value="CAE6530586.1"/>
    <property type="molecule type" value="Genomic_DNA"/>
</dbReference>
<dbReference type="GO" id="GO:0004657">
    <property type="term" value="F:proline dehydrogenase activity"/>
    <property type="evidence" value="ECO:0007669"/>
    <property type="project" value="UniProtKB-EC"/>
</dbReference>
<evidence type="ECO:0000256" key="4">
    <source>
        <dbReference type="ARBA" id="ARBA00023062"/>
    </source>
</evidence>
<dbReference type="PANTHER" id="PTHR13914:SF0">
    <property type="entry name" value="PROLINE DEHYDROGENASE 1, MITOCHONDRIAL"/>
    <property type="match status" value="1"/>
</dbReference>
<dbReference type="Proteomes" id="UP000663843">
    <property type="component" value="Unassembled WGS sequence"/>
</dbReference>
<dbReference type="GO" id="GO:0005739">
    <property type="term" value="C:mitochondrion"/>
    <property type="evidence" value="ECO:0007669"/>
    <property type="project" value="TreeGrafter"/>
</dbReference>
<organism evidence="6 7">
    <name type="scientific">Rhizoctonia solani</name>
    <dbReference type="NCBI Taxonomy" id="456999"/>
    <lineage>
        <taxon>Eukaryota</taxon>
        <taxon>Fungi</taxon>
        <taxon>Dikarya</taxon>
        <taxon>Basidiomycota</taxon>
        <taxon>Agaricomycotina</taxon>
        <taxon>Agaricomycetes</taxon>
        <taxon>Cantharellales</taxon>
        <taxon>Ceratobasidiaceae</taxon>
        <taxon>Rhizoctonia</taxon>
    </lineage>
</organism>
<protein>
    <recommendedName>
        <fullName evidence="2">proline dehydrogenase</fullName>
        <ecNumber evidence="2">1.5.5.2</ecNumber>
    </recommendedName>
</protein>
<accession>A0A8H3DH22</accession>
<gene>
    <name evidence="6" type="ORF">RDB_LOCUS178205</name>
</gene>
<dbReference type="InterPro" id="IPR029041">
    <property type="entry name" value="FAD-linked_oxidoreductase-like"/>
</dbReference>
<dbReference type="EC" id="1.5.5.2" evidence="2"/>
<evidence type="ECO:0000256" key="1">
    <source>
        <dbReference type="ARBA" id="ARBA00005869"/>
    </source>
</evidence>
<evidence type="ECO:0000256" key="3">
    <source>
        <dbReference type="ARBA" id="ARBA00023002"/>
    </source>
</evidence>
<evidence type="ECO:0000259" key="5">
    <source>
        <dbReference type="Pfam" id="PF01619"/>
    </source>
</evidence>
<dbReference type="AlphaFoldDB" id="A0A8H3DH22"/>
<proteinExistence type="inferred from homology"/>
<dbReference type="Pfam" id="PF01619">
    <property type="entry name" value="Pro_dh"/>
    <property type="match status" value="2"/>
</dbReference>
<evidence type="ECO:0000256" key="2">
    <source>
        <dbReference type="ARBA" id="ARBA00012695"/>
    </source>
</evidence>
<dbReference type="GO" id="GO:0010133">
    <property type="term" value="P:L-proline catabolic process to L-glutamate"/>
    <property type="evidence" value="ECO:0007669"/>
    <property type="project" value="TreeGrafter"/>
</dbReference>
<dbReference type="InterPro" id="IPR015659">
    <property type="entry name" value="Proline_oxidase"/>
</dbReference>
<dbReference type="Gene3D" id="3.20.20.220">
    <property type="match status" value="2"/>
</dbReference>
<dbReference type="SUPFAM" id="SSF51730">
    <property type="entry name" value="FAD-linked oxidoreductase"/>
    <property type="match status" value="2"/>
</dbReference>
<comment type="similarity">
    <text evidence="1">Belongs to the proline oxidase family.</text>
</comment>